<dbReference type="RefSeq" id="WP_193915306.1">
    <property type="nucleotide sequence ID" value="NZ_JADEXS020000001.1"/>
</dbReference>
<comment type="caution">
    <text evidence="4">The sequence shown here is derived from an EMBL/GenBank/DDBJ whole genome shotgun (WGS) entry which is preliminary data.</text>
</comment>
<dbReference type="SUPFAM" id="SSF51905">
    <property type="entry name" value="FAD/NAD(P)-binding domain"/>
    <property type="match status" value="1"/>
</dbReference>
<feature type="domain" description="Glucose-methanol-choline oxidoreductase N-terminal" evidence="3">
    <location>
        <begin position="349"/>
        <end position="363"/>
    </location>
</feature>
<gene>
    <name evidence="4" type="ORF">IQ276_09010</name>
</gene>
<evidence type="ECO:0000313" key="5">
    <source>
        <dbReference type="Proteomes" id="UP000622533"/>
    </source>
</evidence>
<feature type="binding site" evidence="2">
    <location>
        <position position="296"/>
    </location>
    <ligand>
        <name>FAD</name>
        <dbReference type="ChEBI" id="CHEBI:57692"/>
    </ligand>
</feature>
<dbReference type="Pfam" id="PF13450">
    <property type="entry name" value="NAD_binding_8"/>
    <property type="match status" value="1"/>
</dbReference>
<dbReference type="Pfam" id="PF00732">
    <property type="entry name" value="GMC_oxred_N"/>
    <property type="match status" value="1"/>
</dbReference>
<reference evidence="4" key="1">
    <citation type="submission" date="2020-10" db="EMBL/GenBank/DDBJ databases">
        <authorList>
            <person name="Castelo-Branco R."/>
            <person name="Eusebio N."/>
            <person name="Adriana R."/>
            <person name="Vieira A."/>
            <person name="Brugerolle De Fraissinette N."/>
            <person name="Rezende De Castro R."/>
            <person name="Schneider M.P."/>
            <person name="Vasconcelos V."/>
            <person name="Leao P.N."/>
        </authorList>
    </citation>
    <scope>NUCLEOTIDE SEQUENCE</scope>
    <source>
        <strain evidence="4">LEGE 12446</strain>
    </source>
</reference>
<dbReference type="PANTHER" id="PTHR11552">
    <property type="entry name" value="GLUCOSE-METHANOL-CHOLINE GMC OXIDOREDUCTASE"/>
    <property type="match status" value="1"/>
</dbReference>
<evidence type="ECO:0000313" key="4">
    <source>
        <dbReference type="EMBL" id="MBE9022561.1"/>
    </source>
</evidence>
<dbReference type="PIRSF" id="PIRSF000137">
    <property type="entry name" value="Alcohol_oxidase"/>
    <property type="match status" value="1"/>
</dbReference>
<dbReference type="SUPFAM" id="SSF54373">
    <property type="entry name" value="FAD-linked reductases, C-terminal domain"/>
    <property type="match status" value="1"/>
</dbReference>
<protein>
    <submittedName>
        <fullName evidence="4">GMC family oxidoreductase N-terminal domain-containing protein</fullName>
    </submittedName>
</protein>
<dbReference type="GO" id="GO:0016614">
    <property type="term" value="F:oxidoreductase activity, acting on CH-OH group of donors"/>
    <property type="evidence" value="ECO:0007669"/>
    <property type="project" value="InterPro"/>
</dbReference>
<keyword evidence="2" id="KW-0285">Flavoprotein</keyword>
<dbReference type="Gene3D" id="3.50.50.60">
    <property type="entry name" value="FAD/NAD(P)-binding domain"/>
    <property type="match status" value="2"/>
</dbReference>
<comment type="cofactor">
    <cofactor evidence="2">
        <name>FAD</name>
        <dbReference type="ChEBI" id="CHEBI:57692"/>
    </cofactor>
</comment>
<dbReference type="GO" id="GO:0050660">
    <property type="term" value="F:flavin adenine dinucleotide binding"/>
    <property type="evidence" value="ECO:0007669"/>
    <property type="project" value="InterPro"/>
</dbReference>
<accession>A0A8J7D9T1</accession>
<dbReference type="PROSITE" id="PS00624">
    <property type="entry name" value="GMC_OXRED_2"/>
    <property type="match status" value="1"/>
</dbReference>
<dbReference type="Proteomes" id="UP000622533">
    <property type="component" value="Unassembled WGS sequence"/>
</dbReference>
<keyword evidence="5" id="KW-1185">Reference proteome</keyword>
<dbReference type="InterPro" id="IPR000172">
    <property type="entry name" value="GMC_OxRdtase_N"/>
</dbReference>
<dbReference type="Pfam" id="PF05199">
    <property type="entry name" value="GMC_oxred_C"/>
    <property type="match status" value="1"/>
</dbReference>
<organism evidence="4 5">
    <name type="scientific">Desmonostoc muscorum LEGE 12446</name>
    <dbReference type="NCBI Taxonomy" id="1828758"/>
    <lineage>
        <taxon>Bacteria</taxon>
        <taxon>Bacillati</taxon>
        <taxon>Cyanobacteriota</taxon>
        <taxon>Cyanophyceae</taxon>
        <taxon>Nostocales</taxon>
        <taxon>Nostocaceae</taxon>
        <taxon>Desmonostoc</taxon>
    </lineage>
</organism>
<comment type="similarity">
    <text evidence="1">Belongs to the GMC oxidoreductase family.</text>
</comment>
<dbReference type="EMBL" id="JADEXS010000088">
    <property type="protein sequence ID" value="MBE9022561.1"/>
    <property type="molecule type" value="Genomic_DNA"/>
</dbReference>
<evidence type="ECO:0000259" key="3">
    <source>
        <dbReference type="PROSITE" id="PS00624"/>
    </source>
</evidence>
<evidence type="ECO:0000256" key="1">
    <source>
        <dbReference type="ARBA" id="ARBA00010790"/>
    </source>
</evidence>
<dbReference type="InterPro" id="IPR036188">
    <property type="entry name" value="FAD/NAD-bd_sf"/>
</dbReference>
<dbReference type="PANTHER" id="PTHR11552:SF213">
    <property type="entry name" value="DEHYDROGENASE, PUTATIVE-RELATED"/>
    <property type="match status" value="1"/>
</dbReference>
<dbReference type="AlphaFoldDB" id="A0A8J7D9T1"/>
<evidence type="ECO:0000256" key="2">
    <source>
        <dbReference type="PIRSR" id="PIRSR000137-2"/>
    </source>
</evidence>
<sequence>MNKEAEYDYIVVGSGAGGGPVAANLAKAGYKVLLMEAGGDPLRDEKDKDRERYTYSVPAFHARATEDNDLRWDFFVKHYSNEEQQQRDSKFSPEHKGILYPRAGTLGGCTAHNAMITVYPHNSDWDKIAEITGDASWNSDNMRKYFERLERCNYLDRPINPNDNPTRHGFDGWLTTNLADPKLVVRDRQLLKVIVKSAVQALGEQGKSLPQVIKVVFKSFLANILAFLKLRQKDPLEFLDTLLDPNDWKITKVSGEGVFSVPLAVKDGKRTGTREYIRETERQFPDRLIVKTHALVTKVLFDENNTAIGVEYLEGKHIYRADPQADKTENSFQNSHTVLVKREVILSGGAFNTPQILKLSGIGPKEELTNLGIEVRVDLPGVGTNLQDRYEVGVVSEMNQNFSILDNCTFTEPEPGKKISDTCLLEWNRSKSGVYVTNGAVLGIIKKSHGDKPEPDLFIFGLPAFFKGYFLKYSEDIGKYKNCFTWAVLKAHTNNTAGSVTLRTTDPKDVPEINFKYFDEGNDVNEQDLLSVVEGVEFVRRLTKRTQLFTKAELLPNKSIDEQHEIKQFIKDEAWGHHACGTCKIGRKDDQMAVLDSDFKVYGTQNLRVVDASVFPFIPGFFIVTPIYMISEKASDVILQYAATNTISELHEV</sequence>
<dbReference type="Gene3D" id="3.30.560.10">
    <property type="entry name" value="Glucose Oxidase, domain 3"/>
    <property type="match status" value="2"/>
</dbReference>
<dbReference type="InterPro" id="IPR007867">
    <property type="entry name" value="GMC_OxRtase_C"/>
</dbReference>
<proteinExistence type="inferred from homology"/>
<name>A0A8J7D9T1_DESMC</name>
<keyword evidence="2" id="KW-0274">FAD</keyword>
<dbReference type="InterPro" id="IPR012132">
    <property type="entry name" value="GMC_OxRdtase"/>
</dbReference>